<protein>
    <recommendedName>
        <fullName evidence="3">OTU domain-containing protein</fullName>
    </recommendedName>
</protein>
<organism evidence="2">
    <name type="scientific">viral metagenome</name>
    <dbReference type="NCBI Taxonomy" id="1070528"/>
    <lineage>
        <taxon>unclassified sequences</taxon>
        <taxon>metagenomes</taxon>
        <taxon>organismal metagenomes</taxon>
    </lineage>
</organism>
<proteinExistence type="predicted"/>
<evidence type="ECO:0000256" key="1">
    <source>
        <dbReference type="SAM" id="MobiDB-lite"/>
    </source>
</evidence>
<feature type="compositionally biased region" description="Acidic residues" evidence="1">
    <location>
        <begin position="243"/>
        <end position="263"/>
    </location>
</feature>
<accession>A0A6C0BQD9</accession>
<dbReference type="EMBL" id="MN739217">
    <property type="protein sequence ID" value="QHS94192.1"/>
    <property type="molecule type" value="Genomic_DNA"/>
</dbReference>
<evidence type="ECO:0008006" key="3">
    <source>
        <dbReference type="Google" id="ProtNLM"/>
    </source>
</evidence>
<name>A0A6C0BQD9_9ZZZZ</name>
<reference evidence="2" key="1">
    <citation type="journal article" date="2020" name="Nature">
        <title>Giant virus diversity and host interactions through global metagenomics.</title>
        <authorList>
            <person name="Schulz F."/>
            <person name="Roux S."/>
            <person name="Paez-Espino D."/>
            <person name="Jungbluth S."/>
            <person name="Walsh D.A."/>
            <person name="Denef V.J."/>
            <person name="McMahon K.D."/>
            <person name="Konstantinidis K.T."/>
            <person name="Eloe-Fadrosh E.A."/>
            <person name="Kyrpides N.C."/>
            <person name="Woyke T."/>
        </authorList>
    </citation>
    <scope>NUCLEOTIDE SEQUENCE</scope>
    <source>
        <strain evidence="2">GVMAG-M-3300018416-26</strain>
    </source>
</reference>
<sequence>MSNVNETNGNKDKHSKMTILDVDTEKVYENKYLKNLYKIGVHGDGTCLIHSFLYLMESKYRKLSVSNKHMEGLRYRKELVKVIVKSLSSNAKYRKRIKDFFKNVYDTLDHDEYPDIETYIHTKLEDPSEYLEESFIIFLELLKLVNIVILKDGEFYPRVTDYMPDRDTILISNIEDTHFEPIAIKKNNKYTYILSTEDDKSMIDKIIRAYRKTKRREYVDHISASTASISTKASTASEKNEGSPDDDDDDNKGSPDDDNDDDNASEKKTEKEIIPLNQQPVIVQMIETVREDTPSTQQDYYETMIAEDEIIFEEISDLNEITLVRVDKNAPFSYSIEQASHEINTLYDFYKTPLNSTQNQNFIKLLNEDPSNQSNMMITMFNSLIPVVNAKKEFSTESLVNNMTDKSSEYFYKNRTEYFEDFKQLLKNDYKKFASDYLEIVQFLYPLNSKPSFELRDREIVRVCPDRYDEFLKNTIDKDTLCYRFDYAETEEIHNLKNTQILKRIKDVSLNQINTIKTENYLEIYKPISKNINITGFFISCRNKRHTKFSPNSFHIVNVDRYFDKILNLKVGDTVTLHFCLYSESKQVNGRVSETENGIITINVDKPVLYKGKFKSTVYFNTNLKQLKDNWFSLNKKNNIQFEKRYIFEKDILCIFDTSKDKWNTNDRFQMLSDLIIPNIDEFFYLQRTEMRDLYNLSEISEFTKEYYDYNYERDTGPVLQSKVLDILKSNISRHKEIDLNASRFIKIPYKNYRLSSASNLQFKYMDASYYRELKNQTKHLDSELHRIHLLHRNIDNGMAHFMAFIKHGLVTKFTNSKETKNDLIKKINLYESELKSIVNSVDTQVTEKYFYSQVKDLLQVKKQLMLNKKQKQLESTLTWMRTSLNSQPINEESMNLFATNVWNFYKINLKPQSYKNVSFLKDVNKVLNEEFSGNLQETTLEESFGNLENSRVLNFESIGTYQKDDIKEDKNNNNSNFKTINMYISEISHHFGMIKITKQEQDYIEKNSHYIGGLLLEEKKRAVLKNNPKLKDFSKMFKSEKDKLMYLEYTKIIIVISFMLIFININRRKIELYKIHSKCREFFALQGYPLTSFDKTNNKSTIGYLACLIKTVYKSNTLLSDQDRNKQKIVSVVNHILKFKPELRKTLSKEKLSFEKFMESNDNDHSDQILNYYSSSISKFLPNNKMNKLDCNIHKISENLIPNVTFKLPDNTNPLQLVITRNSYPSKFEENVIVISDKQKVERIHENISYTLNESIKTFIRKNNSKYCVELQKLVNQKFTENAWTNFVLYVEDHLNELRKLLQIMLPEKKKELDNIFKKIYDIYILQDYTDTDSGTLYLFVDTLVKFIETRMFIPHSKVINNLNEESFIQNFVKSSLLKKYLRQNPKDKLFLEEIGNKKENAEHVSLVEDINLNNTILKQIQNIPTPKSVYLLQVNNEKNNNDKLLLYIIVSFMENILNAIVPDNVTETDTYEYIYNLQNGQNKVRMLCRLILQSLMELPCMLRDIDTPNVYKSDVEQMREIDKQKKFDIKDKMSDAERLLYINLEENGLSGKMDLSDFTDVFSTNINLYADYENTNGYNPEYEHYSGENDDDDAN</sequence>
<feature type="region of interest" description="Disordered" evidence="1">
    <location>
        <begin position="229"/>
        <end position="275"/>
    </location>
</feature>
<evidence type="ECO:0000313" key="2">
    <source>
        <dbReference type="EMBL" id="QHS94192.1"/>
    </source>
</evidence>
<feature type="compositionally biased region" description="Basic and acidic residues" evidence="1">
    <location>
        <begin position="264"/>
        <end position="273"/>
    </location>
</feature>